<dbReference type="Pfam" id="PF14978">
    <property type="entry name" value="MRP-63"/>
    <property type="match status" value="1"/>
</dbReference>
<dbReference type="KEGG" id="ame:100577341"/>
<reference evidence="3" key="2">
    <citation type="submission" date="2025-04" db="UniProtKB">
        <authorList>
            <consortium name="RefSeq"/>
        </authorList>
    </citation>
    <scope>IDENTIFICATION</scope>
    <source>
        <strain evidence="3">DH4</strain>
        <tissue evidence="3">Whole body</tissue>
    </source>
</reference>
<evidence type="ECO:0000313" key="1">
    <source>
        <dbReference type="EnsemblMetazoa" id="XP_003249755"/>
    </source>
</evidence>
<dbReference type="PANTHER" id="PTHR14520:SF4">
    <property type="entry name" value="LARGE RIBOSOMAL SUBUNIT PROTEIN ML63"/>
    <property type="match status" value="1"/>
</dbReference>
<dbReference type="GO" id="GO:0005761">
    <property type="term" value="C:mitochondrial ribosome"/>
    <property type="evidence" value="ECO:0007669"/>
    <property type="project" value="InterPro"/>
</dbReference>
<accession>A0A8B6XVE5</accession>
<proteinExistence type="predicted"/>
<sequence length="107" mass="13235">MRITNIFLYKVHNIPYRFRGKYGKIKKPTFKNIMDFKNDLEREEENMLILRHPYLTVEQSQGHMKEVRKQNYLIQLNKWRQEKNEKFNKKITISDRLNHLKIANVWD</sequence>
<organism evidence="1">
    <name type="scientific">Apis mellifera</name>
    <name type="common">Honeybee</name>
    <dbReference type="NCBI Taxonomy" id="7460"/>
    <lineage>
        <taxon>Eukaryota</taxon>
        <taxon>Metazoa</taxon>
        <taxon>Ecdysozoa</taxon>
        <taxon>Arthropoda</taxon>
        <taxon>Hexapoda</taxon>
        <taxon>Insecta</taxon>
        <taxon>Pterygota</taxon>
        <taxon>Neoptera</taxon>
        <taxon>Endopterygota</taxon>
        <taxon>Hymenoptera</taxon>
        <taxon>Apocrita</taxon>
        <taxon>Aculeata</taxon>
        <taxon>Apoidea</taxon>
        <taxon>Anthophila</taxon>
        <taxon>Apidae</taxon>
        <taxon>Apis</taxon>
    </lineage>
</organism>
<reference evidence="1" key="1">
    <citation type="submission" date="2021-01" db="UniProtKB">
        <authorList>
            <consortium name="EnsemblMetazoa"/>
        </authorList>
    </citation>
    <scope>IDENTIFICATION</scope>
    <source>
        <strain evidence="1">DH4</strain>
    </source>
</reference>
<dbReference type="GO" id="GO:0032543">
    <property type="term" value="P:mitochondrial translation"/>
    <property type="evidence" value="ECO:0007669"/>
    <property type="project" value="TreeGrafter"/>
</dbReference>
<dbReference type="GO" id="GO:0003735">
    <property type="term" value="F:structural constituent of ribosome"/>
    <property type="evidence" value="ECO:0007669"/>
    <property type="project" value="TreeGrafter"/>
</dbReference>
<dbReference type="EnsemblMetazoa" id="XM_003249707">
    <property type="protein sequence ID" value="XP_003249755"/>
    <property type="gene ID" value="LOC100577341"/>
</dbReference>
<dbReference type="GeneID" id="100577341"/>
<dbReference type="Proteomes" id="UP000005203">
    <property type="component" value="Linkage group LG7"/>
</dbReference>
<dbReference type="InterPro" id="IPR016576">
    <property type="entry name" value="Ribosomal_mL63"/>
</dbReference>
<evidence type="ECO:0000313" key="3">
    <source>
        <dbReference type="RefSeq" id="XP_003249755.1"/>
    </source>
</evidence>
<keyword evidence="2" id="KW-1185">Reference proteome</keyword>
<dbReference type="OrthoDB" id="6019958at2759"/>
<gene>
    <name evidence="1" type="primary">100577341</name>
    <name evidence="3" type="synonym">LOC100577341</name>
</gene>
<evidence type="ECO:0000313" key="2">
    <source>
        <dbReference type="Proteomes" id="UP000005203"/>
    </source>
</evidence>
<dbReference type="AlphaFoldDB" id="A0A7M7GA78"/>
<name>A0A7M7GA78_APIME</name>
<protein>
    <submittedName>
        <fullName evidence="3">Uncharacterized protein LOC100577341</fullName>
    </submittedName>
</protein>
<accession>A0A7M7GA78</accession>
<dbReference type="OMA" id="EHIMFLL"/>
<dbReference type="RefSeq" id="XP_003249755.1">
    <property type="nucleotide sequence ID" value="XM_003249707.4"/>
</dbReference>
<dbReference type="PANTHER" id="PTHR14520">
    <property type="entry name" value="MITOCHONDRIAL RIBOSOMAL PROTEIN 63"/>
    <property type="match status" value="1"/>
</dbReference>